<dbReference type="InterPro" id="IPR043472">
    <property type="entry name" value="Macro_dom-like"/>
</dbReference>
<dbReference type="InterPro" id="IPR000819">
    <property type="entry name" value="Peptidase_M17_C"/>
</dbReference>
<keyword evidence="2 7" id="KW-0031">Aminopeptidase</keyword>
<dbReference type="CDD" id="cd00433">
    <property type="entry name" value="Peptidase_M17"/>
    <property type="match status" value="1"/>
</dbReference>
<dbReference type="AlphaFoldDB" id="A0A344PH34"/>
<protein>
    <submittedName>
        <fullName evidence="7">Leucyl aminopeptidase family protein</fullName>
    </submittedName>
</protein>
<dbReference type="GO" id="GO:0006508">
    <property type="term" value="P:proteolysis"/>
    <property type="evidence" value="ECO:0007669"/>
    <property type="project" value="UniProtKB-KW"/>
</dbReference>
<keyword evidence="4" id="KW-0378">Hydrolase</keyword>
<gene>
    <name evidence="7" type="ORF">DRW48_02390</name>
</gene>
<dbReference type="InterPro" id="IPR048816">
    <property type="entry name" value="Peptidase_M17_N_1"/>
</dbReference>
<dbReference type="OrthoDB" id="9809354at2"/>
<reference evidence="8" key="1">
    <citation type="submission" date="2018-07" db="EMBL/GenBank/DDBJ databases">
        <title>Genome sequencing of Paracoccus sp. SC2-6.</title>
        <authorList>
            <person name="Heo J."/>
            <person name="Kim S.-J."/>
            <person name="Kwon S.-W."/>
        </authorList>
    </citation>
    <scope>NUCLEOTIDE SEQUENCE [LARGE SCALE GENOMIC DNA]</scope>
    <source>
        <strain evidence="8">SC2-6</strain>
    </source>
</reference>
<accession>A0A344PH34</accession>
<dbReference type="EMBL" id="CP030918">
    <property type="protein sequence ID" value="AXC48689.1"/>
    <property type="molecule type" value="Genomic_DNA"/>
</dbReference>
<organism evidence="7 8">
    <name type="scientific">Paracoccus suum</name>
    <dbReference type="NCBI Taxonomy" id="2259340"/>
    <lineage>
        <taxon>Bacteria</taxon>
        <taxon>Pseudomonadati</taxon>
        <taxon>Pseudomonadota</taxon>
        <taxon>Alphaproteobacteria</taxon>
        <taxon>Rhodobacterales</taxon>
        <taxon>Paracoccaceae</taxon>
        <taxon>Paracoccus</taxon>
    </lineage>
</organism>
<evidence type="ECO:0000259" key="6">
    <source>
        <dbReference type="PROSITE" id="PS00631"/>
    </source>
</evidence>
<evidence type="ECO:0000313" key="7">
    <source>
        <dbReference type="EMBL" id="AXC48689.1"/>
    </source>
</evidence>
<dbReference type="Proteomes" id="UP000252023">
    <property type="component" value="Chromosome"/>
</dbReference>
<dbReference type="GO" id="GO:0030145">
    <property type="term" value="F:manganese ion binding"/>
    <property type="evidence" value="ECO:0007669"/>
    <property type="project" value="InterPro"/>
</dbReference>
<proteinExistence type="inferred from homology"/>
<evidence type="ECO:0000313" key="8">
    <source>
        <dbReference type="Proteomes" id="UP000252023"/>
    </source>
</evidence>
<dbReference type="KEGG" id="pars:DRW48_02390"/>
<feature type="domain" description="Cytosol aminopeptidase" evidence="6">
    <location>
        <begin position="323"/>
        <end position="330"/>
    </location>
</feature>
<dbReference type="GO" id="GO:0005737">
    <property type="term" value="C:cytoplasm"/>
    <property type="evidence" value="ECO:0007669"/>
    <property type="project" value="InterPro"/>
</dbReference>
<evidence type="ECO:0000256" key="3">
    <source>
        <dbReference type="ARBA" id="ARBA00022670"/>
    </source>
</evidence>
<dbReference type="SUPFAM" id="SSF53187">
    <property type="entry name" value="Zn-dependent exopeptidases"/>
    <property type="match status" value="1"/>
</dbReference>
<keyword evidence="3" id="KW-0645">Protease</keyword>
<name>A0A344PH34_9RHOB</name>
<keyword evidence="5" id="KW-0464">Manganese</keyword>
<dbReference type="Gene3D" id="3.40.630.10">
    <property type="entry name" value="Zn peptidases"/>
    <property type="match status" value="1"/>
</dbReference>
<sequence length="479" mass="49540">MHRSDPDRLRFADPSSTGLPLWVVAPGEWPADLPAGARTHAEACGFTGKAGQTCLLPGGVEGGLAGALFGWGAPGPRTDAAPRERFPLARAVDTLPLGTTWRLAAIPTGVDQGIASLGWLLGLYRFDRYTKPAEGPARAAPICPEGVDRARIEALAAGEALSRDLINTPASDLGPAELEAAARTLAERCGATVEVTTGGDLLAANLPMIHAVGRAAASDRAPRLIDLRFPGSGPRVTLVGKGVCFDTGGLDIKPPSAMGLMKKDMGGAAAVLGLAQMLADLGLTKDIQLRVLIPAVENAIAGDAMRPGDILTSRKGLTVEVNNTDAEGRLVLADALALAAEEAPDWLISMATLTGAARVALGPDLPPMFCDDDDAAAVLLAAGRAAADPIWRMPFWEPYEAMIEPGIADLDNAPSGGFAGAITAALFLRRFTEGAARYAHFDIYGWQPASAPGRPKGGVQQGARAILTALPELLAGSRG</sequence>
<dbReference type="GO" id="GO:0070006">
    <property type="term" value="F:metalloaminopeptidase activity"/>
    <property type="evidence" value="ECO:0007669"/>
    <property type="project" value="InterPro"/>
</dbReference>
<dbReference type="PANTHER" id="PTHR11963:SF20">
    <property type="entry name" value="PEPTIDASE B"/>
    <property type="match status" value="1"/>
</dbReference>
<evidence type="ECO:0000256" key="1">
    <source>
        <dbReference type="ARBA" id="ARBA00009528"/>
    </source>
</evidence>
<dbReference type="PRINTS" id="PR00481">
    <property type="entry name" value="LAMNOPPTDASE"/>
</dbReference>
<dbReference type="Gene3D" id="3.40.220.10">
    <property type="entry name" value="Leucine Aminopeptidase, subunit E, domain 1"/>
    <property type="match status" value="1"/>
</dbReference>
<dbReference type="Pfam" id="PF21337">
    <property type="entry name" value="Peptidase_M17_N_1"/>
    <property type="match status" value="1"/>
</dbReference>
<keyword evidence="8" id="KW-1185">Reference proteome</keyword>
<dbReference type="PANTHER" id="PTHR11963">
    <property type="entry name" value="LEUCINE AMINOPEPTIDASE-RELATED"/>
    <property type="match status" value="1"/>
</dbReference>
<evidence type="ECO:0000256" key="4">
    <source>
        <dbReference type="ARBA" id="ARBA00022801"/>
    </source>
</evidence>
<dbReference type="PROSITE" id="PS00631">
    <property type="entry name" value="CYTOSOL_AP"/>
    <property type="match status" value="1"/>
</dbReference>
<evidence type="ECO:0000256" key="2">
    <source>
        <dbReference type="ARBA" id="ARBA00022438"/>
    </source>
</evidence>
<dbReference type="RefSeq" id="WP_114075008.1">
    <property type="nucleotide sequence ID" value="NZ_CP030918.1"/>
</dbReference>
<dbReference type="Pfam" id="PF00883">
    <property type="entry name" value="Peptidase_M17"/>
    <property type="match status" value="1"/>
</dbReference>
<comment type="similarity">
    <text evidence="1">Belongs to the peptidase M17 family.</text>
</comment>
<evidence type="ECO:0000256" key="5">
    <source>
        <dbReference type="ARBA" id="ARBA00023211"/>
    </source>
</evidence>
<dbReference type="InterPro" id="IPR011356">
    <property type="entry name" value="Leucine_aapep/pepB"/>
</dbReference>